<keyword evidence="3" id="KW-0548">Nucleotidyltransferase</keyword>
<reference evidence="3" key="1">
    <citation type="journal article" date="2019" name="Sci. Rep.">
        <title>Draft genome of Tanacetum cinerariifolium, the natural source of mosquito coil.</title>
        <authorList>
            <person name="Yamashiro T."/>
            <person name="Shiraishi A."/>
            <person name="Satake H."/>
            <person name="Nakayama K."/>
        </authorList>
    </citation>
    <scope>NUCLEOTIDE SEQUENCE</scope>
</reference>
<dbReference type="Pfam" id="PF03732">
    <property type="entry name" value="Retrotrans_gag"/>
    <property type="match status" value="1"/>
</dbReference>
<dbReference type="GO" id="GO:0003964">
    <property type="term" value="F:RNA-directed DNA polymerase activity"/>
    <property type="evidence" value="ECO:0007669"/>
    <property type="project" value="UniProtKB-KW"/>
</dbReference>
<name>A0A699SM64_TANCI</name>
<dbReference type="EMBL" id="BKCJ011175049">
    <property type="protein sequence ID" value="GFC98914.1"/>
    <property type="molecule type" value="Genomic_DNA"/>
</dbReference>
<dbReference type="InterPro" id="IPR005162">
    <property type="entry name" value="Retrotrans_gag_dom"/>
</dbReference>
<protein>
    <submittedName>
        <fullName evidence="3">Reverse transcriptase domain-containing protein</fullName>
    </submittedName>
</protein>
<accession>A0A699SM64</accession>
<comment type="caution">
    <text evidence="3">The sequence shown here is derived from an EMBL/GenBank/DDBJ whole genome shotgun (WGS) entry which is preliminary data.</text>
</comment>
<keyword evidence="3" id="KW-0695">RNA-directed DNA polymerase</keyword>
<feature type="non-terminal residue" evidence="3">
    <location>
        <position position="1"/>
    </location>
</feature>
<organism evidence="3">
    <name type="scientific">Tanacetum cinerariifolium</name>
    <name type="common">Dalmatian daisy</name>
    <name type="synonym">Chrysanthemum cinerariifolium</name>
    <dbReference type="NCBI Taxonomy" id="118510"/>
    <lineage>
        <taxon>Eukaryota</taxon>
        <taxon>Viridiplantae</taxon>
        <taxon>Streptophyta</taxon>
        <taxon>Embryophyta</taxon>
        <taxon>Tracheophyta</taxon>
        <taxon>Spermatophyta</taxon>
        <taxon>Magnoliopsida</taxon>
        <taxon>eudicotyledons</taxon>
        <taxon>Gunneridae</taxon>
        <taxon>Pentapetalae</taxon>
        <taxon>asterids</taxon>
        <taxon>campanulids</taxon>
        <taxon>Asterales</taxon>
        <taxon>Asteraceae</taxon>
        <taxon>Asteroideae</taxon>
        <taxon>Anthemideae</taxon>
        <taxon>Anthemidinae</taxon>
        <taxon>Tanacetum</taxon>
    </lineage>
</organism>
<keyword evidence="3" id="KW-0808">Transferase</keyword>
<feature type="domain" description="Retrotransposon gag" evidence="2">
    <location>
        <begin position="1"/>
        <end position="92"/>
    </location>
</feature>
<sequence length="188" mass="21660">QGSALTWWNSHMRAVGQDVAYAMTWVALKRMITSKYYPRGEIQKLESEFWNLKVKGLDLSNYNHRFQELALMCGRMFPEEAEKVERYIGGLPDMIHGSVTASKPQSIQESIEFATEMMDKKMLTHVERQAEHKRKLDDTSRNNQHQQQPFKRNNVARAYTAGPGDKKPYGGIKPLCPKCNYHHDGPCT</sequence>
<feature type="region of interest" description="Disordered" evidence="1">
    <location>
        <begin position="126"/>
        <end position="167"/>
    </location>
</feature>
<gene>
    <name evidence="3" type="ORF">Tci_870884</name>
</gene>
<proteinExistence type="predicted"/>
<feature type="compositionally biased region" description="Basic and acidic residues" evidence="1">
    <location>
        <begin position="126"/>
        <end position="140"/>
    </location>
</feature>
<feature type="compositionally biased region" description="Polar residues" evidence="1">
    <location>
        <begin position="141"/>
        <end position="151"/>
    </location>
</feature>
<evidence type="ECO:0000256" key="1">
    <source>
        <dbReference type="SAM" id="MobiDB-lite"/>
    </source>
</evidence>
<dbReference type="AlphaFoldDB" id="A0A699SM64"/>
<evidence type="ECO:0000313" key="3">
    <source>
        <dbReference type="EMBL" id="GFC98914.1"/>
    </source>
</evidence>
<evidence type="ECO:0000259" key="2">
    <source>
        <dbReference type="Pfam" id="PF03732"/>
    </source>
</evidence>